<evidence type="ECO:0000256" key="1">
    <source>
        <dbReference type="SAM" id="MobiDB-lite"/>
    </source>
</evidence>
<comment type="caution">
    <text evidence="2">The sequence shown here is derived from an EMBL/GenBank/DDBJ whole genome shotgun (WGS) entry which is preliminary data.</text>
</comment>
<name>A0A0G1X0H5_9BACT</name>
<sequence>MIGITSLFYMKYLELRRERVRTSTFKEMADGYALNLKQLLARSRSEAAKSVPIAVLIVRLAVREFALQSAALLQFGERKAHQLADMLSHKHHFERRETRSDFLRQVGEHPFRSAINTNGAMTSAEAPRPLDLSTVSTVPSAAVISSVPTSSKPKSRRKRTAAEVGNKREAVKLSERDGSTG</sequence>
<accession>A0A0G1X0H5</accession>
<evidence type="ECO:0000313" key="3">
    <source>
        <dbReference type="Proteomes" id="UP000034273"/>
    </source>
</evidence>
<dbReference type="Proteomes" id="UP000034273">
    <property type="component" value="Unassembled WGS sequence"/>
</dbReference>
<feature type="compositionally biased region" description="Basic and acidic residues" evidence="1">
    <location>
        <begin position="165"/>
        <end position="181"/>
    </location>
</feature>
<dbReference type="AlphaFoldDB" id="A0A0G1X0H5"/>
<evidence type="ECO:0000313" key="2">
    <source>
        <dbReference type="EMBL" id="KKW24380.1"/>
    </source>
</evidence>
<gene>
    <name evidence="2" type="ORF">UY67_C0008G0021</name>
</gene>
<organism evidence="2 3">
    <name type="scientific">Candidatus Kaiserbacteria bacterium GW2011_GWA2_52_12</name>
    <dbReference type="NCBI Taxonomy" id="1618671"/>
    <lineage>
        <taxon>Bacteria</taxon>
        <taxon>Candidatus Kaiseribacteriota</taxon>
    </lineage>
</organism>
<dbReference type="EMBL" id="LCQW01000008">
    <property type="protein sequence ID" value="KKW24380.1"/>
    <property type="molecule type" value="Genomic_DNA"/>
</dbReference>
<protein>
    <submittedName>
        <fullName evidence="2">Uncharacterized protein</fullName>
    </submittedName>
</protein>
<feature type="region of interest" description="Disordered" evidence="1">
    <location>
        <begin position="144"/>
        <end position="181"/>
    </location>
</feature>
<dbReference type="STRING" id="1618671.UY67_C0008G0021"/>
<reference evidence="2 3" key="1">
    <citation type="journal article" date="2015" name="Nature">
        <title>rRNA introns, odd ribosomes, and small enigmatic genomes across a large radiation of phyla.</title>
        <authorList>
            <person name="Brown C.T."/>
            <person name="Hug L.A."/>
            <person name="Thomas B.C."/>
            <person name="Sharon I."/>
            <person name="Castelle C.J."/>
            <person name="Singh A."/>
            <person name="Wilkins M.J."/>
            <person name="Williams K.H."/>
            <person name="Banfield J.F."/>
        </authorList>
    </citation>
    <scope>NUCLEOTIDE SEQUENCE [LARGE SCALE GENOMIC DNA]</scope>
</reference>
<proteinExistence type="predicted"/>